<keyword evidence="2" id="KW-1185">Reference proteome</keyword>
<sequence>MYSSKCANLNVECETLVHRNRLMTTAREAGGRTSELGRWSEWDPKEMEGYPQIFSGDQRDVFCAVLTCHRKNADEEADGATRQHHLFFGVVPGGLLARRPDAHGQDQHVEQHDRDHARHVDHLDGFVLPVLAFRSVLVSQSGAGEFMNKTTAAFGRSASFRRGLSAFVPPARFPRSTVPRTYDVNV</sequence>
<dbReference type="Proteomes" id="UP000299102">
    <property type="component" value="Unassembled WGS sequence"/>
</dbReference>
<evidence type="ECO:0000313" key="1">
    <source>
        <dbReference type="EMBL" id="GBP47411.1"/>
    </source>
</evidence>
<name>A0A4C1W8M0_EUMVA</name>
<proteinExistence type="predicted"/>
<gene>
    <name evidence="1" type="ORF">EVAR_85003_1</name>
</gene>
<protein>
    <submittedName>
        <fullName evidence="1">Uncharacterized protein</fullName>
    </submittedName>
</protein>
<reference evidence="1 2" key="1">
    <citation type="journal article" date="2019" name="Commun. Biol.">
        <title>The bagworm genome reveals a unique fibroin gene that provides high tensile strength.</title>
        <authorList>
            <person name="Kono N."/>
            <person name="Nakamura H."/>
            <person name="Ohtoshi R."/>
            <person name="Tomita M."/>
            <person name="Numata K."/>
            <person name="Arakawa K."/>
        </authorList>
    </citation>
    <scope>NUCLEOTIDE SEQUENCE [LARGE SCALE GENOMIC DNA]</scope>
</reference>
<comment type="caution">
    <text evidence="1">The sequence shown here is derived from an EMBL/GenBank/DDBJ whole genome shotgun (WGS) entry which is preliminary data.</text>
</comment>
<accession>A0A4C1W8M0</accession>
<evidence type="ECO:0000313" key="2">
    <source>
        <dbReference type="Proteomes" id="UP000299102"/>
    </source>
</evidence>
<dbReference type="AlphaFoldDB" id="A0A4C1W8M0"/>
<dbReference type="EMBL" id="BGZK01000501">
    <property type="protein sequence ID" value="GBP47411.1"/>
    <property type="molecule type" value="Genomic_DNA"/>
</dbReference>
<organism evidence="1 2">
    <name type="scientific">Eumeta variegata</name>
    <name type="common">Bagworm moth</name>
    <name type="synonym">Eumeta japonica</name>
    <dbReference type="NCBI Taxonomy" id="151549"/>
    <lineage>
        <taxon>Eukaryota</taxon>
        <taxon>Metazoa</taxon>
        <taxon>Ecdysozoa</taxon>
        <taxon>Arthropoda</taxon>
        <taxon>Hexapoda</taxon>
        <taxon>Insecta</taxon>
        <taxon>Pterygota</taxon>
        <taxon>Neoptera</taxon>
        <taxon>Endopterygota</taxon>
        <taxon>Lepidoptera</taxon>
        <taxon>Glossata</taxon>
        <taxon>Ditrysia</taxon>
        <taxon>Tineoidea</taxon>
        <taxon>Psychidae</taxon>
        <taxon>Oiketicinae</taxon>
        <taxon>Eumeta</taxon>
    </lineage>
</organism>